<evidence type="ECO:0000313" key="2">
    <source>
        <dbReference type="EMBL" id="GAA3976233.1"/>
    </source>
</evidence>
<dbReference type="SUPFAM" id="SSF48452">
    <property type="entry name" value="TPR-like"/>
    <property type="match status" value="1"/>
</dbReference>
<dbReference type="Gene3D" id="1.25.40.10">
    <property type="entry name" value="Tetratricopeptide repeat domain"/>
    <property type="match status" value="1"/>
</dbReference>
<dbReference type="Proteomes" id="UP001501556">
    <property type="component" value="Unassembled WGS sequence"/>
</dbReference>
<keyword evidence="3" id="KW-1185">Reference proteome</keyword>
<proteinExistence type="predicted"/>
<dbReference type="InterPro" id="IPR011990">
    <property type="entry name" value="TPR-like_helical_dom_sf"/>
</dbReference>
<feature type="signal peptide" evidence="1">
    <location>
        <begin position="1"/>
        <end position="27"/>
    </location>
</feature>
<evidence type="ECO:0008006" key="4">
    <source>
        <dbReference type="Google" id="ProtNLM"/>
    </source>
</evidence>
<organism evidence="2 3">
    <name type="scientific">Hymenobacter antarcticus</name>
    <dbReference type="NCBI Taxonomy" id="486270"/>
    <lineage>
        <taxon>Bacteria</taxon>
        <taxon>Pseudomonadati</taxon>
        <taxon>Bacteroidota</taxon>
        <taxon>Cytophagia</taxon>
        <taxon>Cytophagales</taxon>
        <taxon>Hymenobacteraceae</taxon>
        <taxon>Hymenobacter</taxon>
    </lineage>
</organism>
<dbReference type="EMBL" id="BAABDI010000014">
    <property type="protein sequence ID" value="GAA3976233.1"/>
    <property type="molecule type" value="Genomic_DNA"/>
</dbReference>
<reference evidence="3" key="1">
    <citation type="journal article" date="2019" name="Int. J. Syst. Evol. Microbiol.">
        <title>The Global Catalogue of Microorganisms (GCM) 10K type strain sequencing project: providing services to taxonomists for standard genome sequencing and annotation.</title>
        <authorList>
            <consortium name="The Broad Institute Genomics Platform"/>
            <consortium name="The Broad Institute Genome Sequencing Center for Infectious Disease"/>
            <person name="Wu L."/>
            <person name="Ma J."/>
        </authorList>
    </citation>
    <scope>NUCLEOTIDE SEQUENCE [LARGE SCALE GENOMIC DNA]</scope>
    <source>
        <strain evidence="3">JCM 17217</strain>
    </source>
</reference>
<keyword evidence="1" id="KW-0732">Signal</keyword>
<gene>
    <name evidence="2" type="ORF">GCM10022407_22100</name>
</gene>
<evidence type="ECO:0000256" key="1">
    <source>
        <dbReference type="SAM" id="SignalP"/>
    </source>
</evidence>
<dbReference type="RefSeq" id="WP_345124179.1">
    <property type="nucleotide sequence ID" value="NZ_BAABDI010000014.1"/>
</dbReference>
<feature type="chain" id="PRO_5045195604" description="Tol-pal system protein YbgF" evidence="1">
    <location>
        <begin position="28"/>
        <end position="440"/>
    </location>
</feature>
<accession>A0ABP7Q4W1</accession>
<protein>
    <recommendedName>
        <fullName evidence="4">Tol-pal system protein YbgF</fullName>
    </recommendedName>
</protein>
<comment type="caution">
    <text evidence="2">The sequence shown here is derived from an EMBL/GenBank/DDBJ whole genome shotgun (WGS) entry which is preliminary data.</text>
</comment>
<evidence type="ECO:0000313" key="3">
    <source>
        <dbReference type="Proteomes" id="UP001501556"/>
    </source>
</evidence>
<name>A0ABP7Q4W1_9BACT</name>
<sequence length="440" mass="50494">MNVFYSLRRLLPFIGLASLLTLGATQAQVLAPPGPDIVPIMQQVALDSVTVAPVAVDTKEWLLLNKDIQTELDGAVHNLYNFKFDKAERQFRSLRRRYPEHPMPYFLMGLSTWWKIMPSNTHNEQYDKTFYAYMDTAIVKAQRLYDADNNNYEASFFLSAAYGFDARLHAERRDWRKATVSSKRSLTYLQKSREANGLSPEFAFGEGLFNYYSVWIAEEYPFLRPILLFFPKGDKQKGLAQLQTVARQGFYTGTEARFFQMRIMASERENKTEEAILTSRGLVREFPDNACFARSFANHAFTEGEMAECEQTSRDILTKLGKGLPGYEGFSGRVAAYYLGYVMQNRYRDYAKAKDFYQRCLVFCESVQQTKGGYYLFSLSNLGRIAAANRDVTEARRYFEQVLAQTERKSELYKEARTYLSKHPATAAVSPSSHLALSSR</sequence>